<feature type="compositionally biased region" description="Low complexity" evidence="1">
    <location>
        <begin position="60"/>
        <end position="86"/>
    </location>
</feature>
<feature type="compositionally biased region" description="Polar residues" evidence="1">
    <location>
        <begin position="31"/>
        <end position="41"/>
    </location>
</feature>
<organism evidence="2 3">
    <name type="scientific">Zizania palustris</name>
    <name type="common">Northern wild rice</name>
    <dbReference type="NCBI Taxonomy" id="103762"/>
    <lineage>
        <taxon>Eukaryota</taxon>
        <taxon>Viridiplantae</taxon>
        <taxon>Streptophyta</taxon>
        <taxon>Embryophyta</taxon>
        <taxon>Tracheophyta</taxon>
        <taxon>Spermatophyta</taxon>
        <taxon>Magnoliopsida</taxon>
        <taxon>Liliopsida</taxon>
        <taxon>Poales</taxon>
        <taxon>Poaceae</taxon>
        <taxon>BOP clade</taxon>
        <taxon>Oryzoideae</taxon>
        <taxon>Oryzeae</taxon>
        <taxon>Zizaniinae</taxon>
        <taxon>Zizania</taxon>
    </lineage>
</organism>
<protein>
    <submittedName>
        <fullName evidence="2">Uncharacterized protein</fullName>
    </submittedName>
</protein>
<feature type="compositionally biased region" description="Low complexity" evidence="1">
    <location>
        <begin position="15"/>
        <end position="30"/>
    </location>
</feature>
<comment type="caution">
    <text evidence="2">The sequence shown here is derived from an EMBL/GenBank/DDBJ whole genome shotgun (WGS) entry which is preliminary data.</text>
</comment>
<proteinExistence type="predicted"/>
<evidence type="ECO:0000313" key="2">
    <source>
        <dbReference type="EMBL" id="KAG8061160.1"/>
    </source>
</evidence>
<reference evidence="2" key="2">
    <citation type="submission" date="2021-02" db="EMBL/GenBank/DDBJ databases">
        <authorList>
            <person name="Kimball J.A."/>
            <person name="Haas M.W."/>
            <person name="Macchietto M."/>
            <person name="Kono T."/>
            <person name="Duquette J."/>
            <person name="Shao M."/>
        </authorList>
    </citation>
    <scope>NUCLEOTIDE SEQUENCE</scope>
    <source>
        <tissue evidence="2">Fresh leaf tissue</tissue>
    </source>
</reference>
<evidence type="ECO:0000313" key="3">
    <source>
        <dbReference type="Proteomes" id="UP000729402"/>
    </source>
</evidence>
<feature type="region of interest" description="Disordered" evidence="1">
    <location>
        <begin position="1"/>
        <end position="86"/>
    </location>
</feature>
<reference evidence="2" key="1">
    <citation type="journal article" date="2021" name="bioRxiv">
        <title>Whole Genome Assembly and Annotation of Northern Wild Rice, Zizania palustris L., Supports a Whole Genome Duplication in the Zizania Genus.</title>
        <authorList>
            <person name="Haas M."/>
            <person name="Kono T."/>
            <person name="Macchietto M."/>
            <person name="Millas R."/>
            <person name="McGilp L."/>
            <person name="Shao M."/>
            <person name="Duquette J."/>
            <person name="Hirsch C.N."/>
            <person name="Kimball J."/>
        </authorList>
    </citation>
    <scope>NUCLEOTIDE SEQUENCE</scope>
    <source>
        <tissue evidence="2">Fresh leaf tissue</tissue>
    </source>
</reference>
<sequence length="86" mass="9440">MAPPRRRRSPPQPRPVAAIRPPASPQSASSRLTLTGAASTSPHRRRSSPQPCPDRRRPAWLRLAPARLAPLRLSSPPRSTLPHPSH</sequence>
<gene>
    <name evidence="2" type="ORF">GUJ93_ZPchr0003g17338</name>
</gene>
<keyword evidence="3" id="KW-1185">Reference proteome</keyword>
<dbReference type="AlphaFoldDB" id="A0A8J5RKJ5"/>
<name>A0A8J5RKJ5_ZIZPA</name>
<accession>A0A8J5RKJ5</accession>
<dbReference type="Proteomes" id="UP000729402">
    <property type="component" value="Unassembled WGS sequence"/>
</dbReference>
<dbReference type="EMBL" id="JAAALK010000286">
    <property type="protein sequence ID" value="KAG8061160.1"/>
    <property type="molecule type" value="Genomic_DNA"/>
</dbReference>
<evidence type="ECO:0000256" key="1">
    <source>
        <dbReference type="SAM" id="MobiDB-lite"/>
    </source>
</evidence>